<evidence type="ECO:0000313" key="10">
    <source>
        <dbReference type="EMBL" id="GAA0364094.1"/>
    </source>
</evidence>
<comment type="similarity">
    <text evidence="8">Belongs to the binding-protein-dependent transport system permease family.</text>
</comment>
<evidence type="ECO:0000256" key="8">
    <source>
        <dbReference type="RuleBase" id="RU363032"/>
    </source>
</evidence>
<evidence type="ECO:0000256" key="6">
    <source>
        <dbReference type="ARBA" id="ARBA00022989"/>
    </source>
</evidence>
<dbReference type="SUPFAM" id="SSF161098">
    <property type="entry name" value="MetI-like"/>
    <property type="match status" value="1"/>
</dbReference>
<keyword evidence="5" id="KW-0029">Amino-acid transport</keyword>
<evidence type="ECO:0000256" key="2">
    <source>
        <dbReference type="ARBA" id="ARBA00022448"/>
    </source>
</evidence>
<feature type="transmembrane region" description="Helical" evidence="8">
    <location>
        <begin position="82"/>
        <end position="101"/>
    </location>
</feature>
<evidence type="ECO:0000256" key="3">
    <source>
        <dbReference type="ARBA" id="ARBA00022475"/>
    </source>
</evidence>
<dbReference type="InterPro" id="IPR035906">
    <property type="entry name" value="MetI-like_sf"/>
</dbReference>
<keyword evidence="3" id="KW-1003">Cell membrane</keyword>
<dbReference type="NCBIfam" id="TIGR01726">
    <property type="entry name" value="HEQRo_perm_3TM"/>
    <property type="match status" value="1"/>
</dbReference>
<reference evidence="10 11" key="1">
    <citation type="journal article" date="2019" name="Int. J. Syst. Evol. Microbiol.">
        <title>The Global Catalogue of Microorganisms (GCM) 10K type strain sequencing project: providing services to taxonomists for standard genome sequencing and annotation.</title>
        <authorList>
            <consortium name="The Broad Institute Genomics Platform"/>
            <consortium name="The Broad Institute Genome Sequencing Center for Infectious Disease"/>
            <person name="Wu L."/>
            <person name="Ma J."/>
        </authorList>
    </citation>
    <scope>NUCLEOTIDE SEQUENCE [LARGE SCALE GENOMIC DNA]</scope>
    <source>
        <strain evidence="10 11">JCM 12662</strain>
    </source>
</reference>
<evidence type="ECO:0000256" key="1">
    <source>
        <dbReference type="ARBA" id="ARBA00004651"/>
    </source>
</evidence>
<gene>
    <name evidence="10" type="ORF">GCM10008932_15670</name>
</gene>
<evidence type="ECO:0000256" key="7">
    <source>
        <dbReference type="ARBA" id="ARBA00023136"/>
    </source>
</evidence>
<keyword evidence="6 8" id="KW-1133">Transmembrane helix</keyword>
<feature type="domain" description="ABC transmembrane type-1" evidence="9">
    <location>
        <begin position="13"/>
        <end position="200"/>
    </location>
</feature>
<dbReference type="PANTHER" id="PTHR30614">
    <property type="entry name" value="MEMBRANE COMPONENT OF AMINO ACID ABC TRANSPORTER"/>
    <property type="match status" value="1"/>
</dbReference>
<dbReference type="PROSITE" id="PS50928">
    <property type="entry name" value="ABC_TM1"/>
    <property type="match status" value="1"/>
</dbReference>
<evidence type="ECO:0000256" key="4">
    <source>
        <dbReference type="ARBA" id="ARBA00022692"/>
    </source>
</evidence>
<dbReference type="PANTHER" id="PTHR30614:SF0">
    <property type="entry name" value="L-CYSTINE TRANSPORT SYSTEM PERMEASE PROTEIN TCYL"/>
    <property type="match status" value="1"/>
</dbReference>
<protein>
    <submittedName>
        <fullName evidence="10">Amino acid ABC transporter permease</fullName>
    </submittedName>
</protein>
<comment type="caution">
    <text evidence="10">The sequence shown here is derived from an EMBL/GenBank/DDBJ whole genome shotgun (WGS) entry which is preliminary data.</text>
</comment>
<keyword evidence="4 8" id="KW-0812">Transmembrane</keyword>
<organism evidence="10 11">
    <name type="scientific">Alkalibacterium iburiense</name>
    <dbReference type="NCBI Taxonomy" id="290589"/>
    <lineage>
        <taxon>Bacteria</taxon>
        <taxon>Bacillati</taxon>
        <taxon>Bacillota</taxon>
        <taxon>Bacilli</taxon>
        <taxon>Lactobacillales</taxon>
        <taxon>Carnobacteriaceae</taxon>
        <taxon>Alkalibacterium</taxon>
    </lineage>
</organism>
<proteinExistence type="inferred from homology"/>
<dbReference type="Proteomes" id="UP001501166">
    <property type="component" value="Unassembled WGS sequence"/>
</dbReference>
<evidence type="ECO:0000313" key="11">
    <source>
        <dbReference type="Proteomes" id="UP001501166"/>
    </source>
</evidence>
<sequence length="209" mass="23378">MVLQALPSIIRGAEITLELFSVVLVVSLPLGLGIAVLKINAPKWLEWMIQVYITIMRGTPLLLQLMFVFFGLPYMGITLDRFPAAILAFILNYAAYFAEIFRGGILGVPETQFEALKVLRINHVKGYYKVILPQVLKTTWPSIANEILALVKDTSLIYILGLGEILRAGQIAANRYASMLPFIFVGVIYLIITGILSTILNKIEKNYQF</sequence>
<keyword evidence="7 8" id="KW-0472">Membrane</keyword>
<dbReference type="InterPro" id="IPR000515">
    <property type="entry name" value="MetI-like"/>
</dbReference>
<accession>A0ABN0XHM6</accession>
<dbReference type="InterPro" id="IPR043429">
    <property type="entry name" value="ArtM/GltK/GlnP/TcyL/YhdX-like"/>
</dbReference>
<name>A0ABN0XHM6_9LACT</name>
<dbReference type="InterPro" id="IPR010065">
    <property type="entry name" value="AA_ABC_transptr_permease_3TM"/>
</dbReference>
<evidence type="ECO:0000256" key="5">
    <source>
        <dbReference type="ARBA" id="ARBA00022970"/>
    </source>
</evidence>
<feature type="transmembrane region" description="Helical" evidence="8">
    <location>
        <begin position="51"/>
        <end position="76"/>
    </location>
</feature>
<feature type="transmembrane region" description="Helical" evidence="8">
    <location>
        <begin position="20"/>
        <end position="39"/>
    </location>
</feature>
<feature type="transmembrane region" description="Helical" evidence="8">
    <location>
        <begin position="176"/>
        <end position="200"/>
    </location>
</feature>
<dbReference type="Gene3D" id="1.10.3720.10">
    <property type="entry name" value="MetI-like"/>
    <property type="match status" value="1"/>
</dbReference>
<comment type="subcellular location">
    <subcellularLocation>
        <location evidence="1 8">Cell membrane</location>
        <topology evidence="1 8">Multi-pass membrane protein</topology>
    </subcellularLocation>
</comment>
<dbReference type="EMBL" id="BAAACW010000096">
    <property type="protein sequence ID" value="GAA0364094.1"/>
    <property type="molecule type" value="Genomic_DNA"/>
</dbReference>
<keyword evidence="2 8" id="KW-0813">Transport</keyword>
<evidence type="ECO:0000259" key="9">
    <source>
        <dbReference type="PROSITE" id="PS50928"/>
    </source>
</evidence>
<keyword evidence="11" id="KW-1185">Reference proteome</keyword>
<dbReference type="CDD" id="cd06261">
    <property type="entry name" value="TM_PBP2"/>
    <property type="match status" value="1"/>
</dbReference>
<dbReference type="Pfam" id="PF00528">
    <property type="entry name" value="BPD_transp_1"/>
    <property type="match status" value="1"/>
</dbReference>